<protein>
    <recommendedName>
        <fullName evidence="3">HEAT repeat domain-containing protein</fullName>
    </recommendedName>
</protein>
<dbReference type="RefSeq" id="WP_209459528.1">
    <property type="nucleotide sequence ID" value="NZ_JAGGKC010000013.1"/>
</dbReference>
<evidence type="ECO:0008006" key="3">
    <source>
        <dbReference type="Google" id="ProtNLM"/>
    </source>
</evidence>
<evidence type="ECO:0000313" key="1">
    <source>
        <dbReference type="EMBL" id="MBP1919324.1"/>
    </source>
</evidence>
<dbReference type="SUPFAM" id="SSF48371">
    <property type="entry name" value="ARM repeat"/>
    <property type="match status" value="1"/>
</dbReference>
<keyword evidence="2" id="KW-1185">Reference proteome</keyword>
<evidence type="ECO:0000313" key="2">
    <source>
        <dbReference type="Proteomes" id="UP001519271"/>
    </source>
</evidence>
<name>A0ABS4G465_9CLOT</name>
<dbReference type="InterPro" id="IPR016024">
    <property type="entry name" value="ARM-type_fold"/>
</dbReference>
<gene>
    <name evidence="1" type="ORF">J2Z34_001813</name>
</gene>
<sequence length="250" mass="28392">MKKSDIYREKLLSMENWDEYLLDESCLPGPRANIELAQAVAEAGDLSRFRRYLEYGSEAAPYGSALEFLPFCGVIGLGKVLAEGNLELIEELRVHASDTRWRIREGVAMALQRFGYADINCLLNEMASWSHGNHFERRAAIAALCEPGLLGDPGIIVQVLDLLNRITGEILDGDHRKSEGFSALRKALGYCWSIAVAADPEAGKSLMEKWFSCKDKDIRWIMKENLNKNRIRKIEGIWAEHWIEEFSKDR</sequence>
<reference evidence="1 2" key="1">
    <citation type="submission" date="2021-03" db="EMBL/GenBank/DDBJ databases">
        <title>Genomic Encyclopedia of Type Strains, Phase IV (KMG-IV): sequencing the most valuable type-strain genomes for metagenomic binning, comparative biology and taxonomic classification.</title>
        <authorList>
            <person name="Goeker M."/>
        </authorList>
    </citation>
    <scope>NUCLEOTIDE SEQUENCE [LARGE SCALE GENOMIC DNA]</scope>
    <source>
        <strain evidence="1 2">DSM 6139</strain>
    </source>
</reference>
<accession>A0ABS4G465</accession>
<comment type="caution">
    <text evidence="1">The sequence shown here is derived from an EMBL/GenBank/DDBJ whole genome shotgun (WGS) entry which is preliminary data.</text>
</comment>
<organism evidence="1 2">
    <name type="scientific">Youngiibacter multivorans</name>
    <dbReference type="NCBI Taxonomy" id="937251"/>
    <lineage>
        <taxon>Bacteria</taxon>
        <taxon>Bacillati</taxon>
        <taxon>Bacillota</taxon>
        <taxon>Clostridia</taxon>
        <taxon>Eubacteriales</taxon>
        <taxon>Clostridiaceae</taxon>
        <taxon>Youngiibacter</taxon>
    </lineage>
</organism>
<dbReference type="Proteomes" id="UP001519271">
    <property type="component" value="Unassembled WGS sequence"/>
</dbReference>
<proteinExistence type="predicted"/>
<dbReference type="EMBL" id="JAGGKC010000013">
    <property type="protein sequence ID" value="MBP1919324.1"/>
    <property type="molecule type" value="Genomic_DNA"/>
</dbReference>